<dbReference type="EMBL" id="JAVXUP010002827">
    <property type="protein sequence ID" value="KAK3001214.1"/>
    <property type="molecule type" value="Genomic_DNA"/>
</dbReference>
<accession>A0AA89AF21</accession>
<dbReference type="PROSITE" id="PS51375">
    <property type="entry name" value="PPR"/>
    <property type="match status" value="1"/>
</dbReference>
<sequence length="163" mass="18691">MNSTTEHVCSLLLRNCKTLKAIKQVHAYVHKTGLNNDTFLVGKLLLHCAVLIPDALRYARRLFLHIPEPDVFTYNTLIRGFSESDTPQDSFTTFVDMRRDSHAPPDSFSFAFILKAVLTRNRIKLETYGLLRGTLRAPAVDWMMNNLLVSNERSLTFMQTLEM</sequence>
<dbReference type="InterPro" id="IPR011990">
    <property type="entry name" value="TPR-like_helical_dom_sf"/>
</dbReference>
<dbReference type="GO" id="GO:0009451">
    <property type="term" value="P:RNA modification"/>
    <property type="evidence" value="ECO:0007669"/>
    <property type="project" value="InterPro"/>
</dbReference>
<evidence type="ECO:0000313" key="4">
    <source>
        <dbReference type="Proteomes" id="UP001188597"/>
    </source>
</evidence>
<evidence type="ECO:0000256" key="2">
    <source>
        <dbReference type="PROSITE-ProRule" id="PRU00708"/>
    </source>
</evidence>
<evidence type="ECO:0008006" key="5">
    <source>
        <dbReference type="Google" id="ProtNLM"/>
    </source>
</evidence>
<keyword evidence="1" id="KW-0677">Repeat</keyword>
<reference evidence="3" key="1">
    <citation type="submission" date="2022-12" db="EMBL/GenBank/DDBJ databases">
        <title>Draft genome assemblies for two species of Escallonia (Escalloniales).</title>
        <authorList>
            <person name="Chanderbali A."/>
            <person name="Dervinis C."/>
            <person name="Anghel I."/>
            <person name="Soltis D."/>
            <person name="Soltis P."/>
            <person name="Zapata F."/>
        </authorList>
    </citation>
    <scope>NUCLEOTIDE SEQUENCE</scope>
    <source>
        <strain evidence="3">UCBG64.0493</strain>
        <tissue evidence="3">Leaf</tissue>
    </source>
</reference>
<dbReference type="GO" id="GO:0003723">
    <property type="term" value="F:RNA binding"/>
    <property type="evidence" value="ECO:0007669"/>
    <property type="project" value="InterPro"/>
</dbReference>
<feature type="repeat" description="PPR" evidence="2">
    <location>
        <begin position="70"/>
        <end position="104"/>
    </location>
</feature>
<evidence type="ECO:0000313" key="3">
    <source>
        <dbReference type="EMBL" id="KAK3001214.1"/>
    </source>
</evidence>
<dbReference type="Pfam" id="PF13041">
    <property type="entry name" value="PPR_2"/>
    <property type="match status" value="1"/>
</dbReference>
<dbReference type="Proteomes" id="UP001188597">
    <property type="component" value="Unassembled WGS sequence"/>
</dbReference>
<evidence type="ECO:0000256" key="1">
    <source>
        <dbReference type="ARBA" id="ARBA00022737"/>
    </source>
</evidence>
<dbReference type="InterPro" id="IPR002885">
    <property type="entry name" value="PPR_rpt"/>
</dbReference>
<dbReference type="AlphaFoldDB" id="A0AA89AF21"/>
<protein>
    <recommendedName>
        <fullName evidence="5">Pentatricopeptide repeat-containing protein</fullName>
    </recommendedName>
</protein>
<organism evidence="3 4">
    <name type="scientific">Escallonia herrerae</name>
    <dbReference type="NCBI Taxonomy" id="1293975"/>
    <lineage>
        <taxon>Eukaryota</taxon>
        <taxon>Viridiplantae</taxon>
        <taxon>Streptophyta</taxon>
        <taxon>Embryophyta</taxon>
        <taxon>Tracheophyta</taxon>
        <taxon>Spermatophyta</taxon>
        <taxon>Magnoliopsida</taxon>
        <taxon>eudicotyledons</taxon>
        <taxon>Gunneridae</taxon>
        <taxon>Pentapetalae</taxon>
        <taxon>asterids</taxon>
        <taxon>campanulids</taxon>
        <taxon>Escalloniales</taxon>
        <taxon>Escalloniaceae</taxon>
        <taxon>Escallonia</taxon>
    </lineage>
</organism>
<name>A0AA89AF21_9ASTE</name>
<proteinExistence type="predicted"/>
<dbReference type="PANTHER" id="PTHR47926:SF411">
    <property type="entry name" value="PENTATRICOPEPTIDE REPEAT-CONTAINING PROTEIN"/>
    <property type="match status" value="1"/>
</dbReference>
<dbReference type="InterPro" id="IPR046960">
    <property type="entry name" value="PPR_At4g14850-like_plant"/>
</dbReference>
<dbReference type="Gene3D" id="1.25.40.10">
    <property type="entry name" value="Tetratricopeptide repeat domain"/>
    <property type="match status" value="1"/>
</dbReference>
<gene>
    <name evidence="3" type="ORF">RJ639_022050</name>
</gene>
<keyword evidence="4" id="KW-1185">Reference proteome</keyword>
<dbReference type="PANTHER" id="PTHR47926">
    <property type="entry name" value="PENTATRICOPEPTIDE REPEAT-CONTAINING PROTEIN"/>
    <property type="match status" value="1"/>
</dbReference>
<comment type="caution">
    <text evidence="3">The sequence shown here is derived from an EMBL/GenBank/DDBJ whole genome shotgun (WGS) entry which is preliminary data.</text>
</comment>